<name>A0A7I7Y123_9MYCO</name>
<proteinExistence type="predicted"/>
<dbReference type="Proteomes" id="UP000466931">
    <property type="component" value="Chromosome"/>
</dbReference>
<keyword evidence="4" id="KW-1185">Reference proteome</keyword>
<feature type="region of interest" description="Disordered" evidence="1">
    <location>
        <begin position="37"/>
        <end position="60"/>
    </location>
</feature>
<dbReference type="EMBL" id="AP022612">
    <property type="protein sequence ID" value="BBZ35044.1"/>
    <property type="molecule type" value="Genomic_DNA"/>
</dbReference>
<accession>A0A7I7Y123</accession>
<feature type="compositionally biased region" description="Gly residues" evidence="1">
    <location>
        <begin position="48"/>
        <end position="60"/>
    </location>
</feature>
<feature type="signal peptide" evidence="2">
    <location>
        <begin position="1"/>
        <end position="29"/>
    </location>
</feature>
<dbReference type="OrthoDB" id="9862225at2"/>
<evidence type="ECO:0000313" key="3">
    <source>
        <dbReference type="EMBL" id="BBZ35044.1"/>
    </source>
</evidence>
<sequence length="89" mass="8806">MKLKDTLAIAVLAVGLSAGGLMGASVAVAAPNAPGIDFPQKPHHGGDDWGPGPGRGHGHGNWGPGWVNGIDACVGATGPYGYVTGYVCI</sequence>
<evidence type="ECO:0000313" key="4">
    <source>
        <dbReference type="Proteomes" id="UP000466931"/>
    </source>
</evidence>
<organism evidence="3 4">
    <name type="scientific">Mycolicibacterium confluentis</name>
    <dbReference type="NCBI Taxonomy" id="28047"/>
    <lineage>
        <taxon>Bacteria</taxon>
        <taxon>Bacillati</taxon>
        <taxon>Actinomycetota</taxon>
        <taxon>Actinomycetes</taxon>
        <taxon>Mycobacteriales</taxon>
        <taxon>Mycobacteriaceae</taxon>
        <taxon>Mycolicibacterium</taxon>
    </lineage>
</organism>
<dbReference type="AlphaFoldDB" id="A0A7I7Y123"/>
<keyword evidence="2" id="KW-0732">Signal</keyword>
<reference evidence="3" key="2">
    <citation type="submission" date="2020-02" db="EMBL/GenBank/DDBJ databases">
        <authorList>
            <person name="Matsumoto Y."/>
            <person name="Motooka D."/>
            <person name="Nakamura S."/>
        </authorList>
    </citation>
    <scope>NUCLEOTIDE SEQUENCE</scope>
    <source>
        <strain evidence="3">JCM 13671</strain>
    </source>
</reference>
<evidence type="ECO:0000256" key="1">
    <source>
        <dbReference type="SAM" id="MobiDB-lite"/>
    </source>
</evidence>
<feature type="chain" id="PRO_5044193236" evidence="2">
    <location>
        <begin position="30"/>
        <end position="89"/>
    </location>
</feature>
<protein>
    <submittedName>
        <fullName evidence="3">Uncharacterized protein</fullName>
    </submittedName>
</protein>
<reference evidence="3" key="1">
    <citation type="journal article" date="2019" name="Emerg. Microbes Infect.">
        <title>Comprehensive subspecies identification of 175 nontuberculous mycobacteria species based on 7547 genomic profiles.</title>
        <authorList>
            <person name="Matsumoto Y."/>
            <person name="Kinjo T."/>
            <person name="Motooka D."/>
            <person name="Nabeya D."/>
            <person name="Jung N."/>
            <person name="Uechi K."/>
            <person name="Horii T."/>
            <person name="Iida T."/>
            <person name="Fujita J."/>
            <person name="Nakamura S."/>
        </authorList>
    </citation>
    <scope>NUCLEOTIDE SEQUENCE [LARGE SCALE GENOMIC DNA]</scope>
    <source>
        <strain evidence="3">JCM 13671</strain>
    </source>
</reference>
<dbReference type="RefSeq" id="WP_085149320.1">
    <property type="nucleotide sequence ID" value="NZ_AP022612.1"/>
</dbReference>
<gene>
    <name evidence="3" type="ORF">MCNF_36490</name>
</gene>
<evidence type="ECO:0000256" key="2">
    <source>
        <dbReference type="SAM" id="SignalP"/>
    </source>
</evidence>